<dbReference type="PANTHER" id="PTHR43730">
    <property type="entry name" value="BETA-MANNOSIDASE"/>
    <property type="match status" value="1"/>
</dbReference>
<dbReference type="EMBL" id="NMVO01000018">
    <property type="protein sequence ID" value="OYO08686.1"/>
    <property type="molecule type" value="Genomic_DNA"/>
</dbReference>
<evidence type="ECO:0000256" key="3">
    <source>
        <dbReference type="SAM" id="MobiDB-lite"/>
    </source>
</evidence>
<dbReference type="Proteomes" id="UP000215896">
    <property type="component" value="Unassembled WGS sequence"/>
</dbReference>
<keyword evidence="6" id="KW-1185">Reference proteome</keyword>
<dbReference type="InterPro" id="IPR006102">
    <property type="entry name" value="Ig-like_GH2"/>
</dbReference>
<keyword evidence="2" id="KW-0378">Hydrolase</keyword>
<organism evidence="5 6">
    <name type="scientific">Enemella evansiae</name>
    <dbReference type="NCBI Taxonomy" id="2016499"/>
    <lineage>
        <taxon>Bacteria</taxon>
        <taxon>Bacillati</taxon>
        <taxon>Actinomycetota</taxon>
        <taxon>Actinomycetes</taxon>
        <taxon>Propionibacteriales</taxon>
        <taxon>Propionibacteriaceae</taxon>
        <taxon>Enemella</taxon>
    </lineage>
</organism>
<feature type="region of interest" description="Disordered" evidence="3">
    <location>
        <begin position="1"/>
        <end position="29"/>
    </location>
</feature>
<evidence type="ECO:0000259" key="4">
    <source>
        <dbReference type="Pfam" id="PF00703"/>
    </source>
</evidence>
<sequence length="775" mass="82631">MVTDEPVATPAEVDWSSGTEVGCPGSLLPPEGDATEQAEYWWRTRTSAESLTIEQISFPAEVFVDGRSIARSVSEFLPLQVELPGTDCEVAIVCRSLAGWLGTRRPRGRWRSALTGTQGLRWARVSLVGWVAAYPAPAPAVGARGVRFGTPAALGDVRVGTRLRGSVGVLTVQATTLRPGEHTITVSGPDGTWQQTVTADDRMIGCIEIDRPHLWWPAGYGEPACYTLTISRGEEELVRRSIGFRSIEVDRSAGGFSLSVNGIPVFCRGAVLTGPAPGGAAVIDTLADAGATMVRFAGGTVPASVELMQRCAERGVLVWHDCMLATFDLPTDLDLVVVEELRQLLGAYAGNPALAVICGGSETEQQPELMGLPRDRRQQPLLTDRLPAALDEWCAPVGAQFCHVAASPTGGSSGSALRPDDGVAHWFGVGGYRQPLTAVDAAGVRFATECLAFANPPEEISTGLAAVRDREEPWLAGIPADRGADWDFEQVRDHYLAEVFGTDPQVERRRDPARYLDLGRAATVVAMERCFRRWRRGDDPCAGALVLSAFDLRDGSGWGVLDHRGRPKAVLSALRRCWAPVTILAGDAGLAGIRVDAYNDTPAELAAVIELRASDAFGNVTVSGTLPVRLPAHGAVHVHDDEISGHFSDLGYAYRFGSPVADAVELRLLDDAGRCLARDALVIAPAAAPQPVDTVQAVLDPETETLTVTSARALRAVAVRLPGHEVADDWFELPGGLAYRVPVRRVGSTDTEGWVRSVDLAGPVPITLGPGGVDE</sequence>
<gene>
    <name evidence="5" type="ORF">CGZ94_19420</name>
</gene>
<dbReference type="GO" id="GO:0005975">
    <property type="term" value="P:carbohydrate metabolic process"/>
    <property type="evidence" value="ECO:0007669"/>
    <property type="project" value="InterPro"/>
</dbReference>
<dbReference type="Gene3D" id="2.60.40.10">
    <property type="entry name" value="Immunoglobulins"/>
    <property type="match status" value="1"/>
</dbReference>
<dbReference type="GO" id="GO:0006516">
    <property type="term" value="P:glycoprotein catabolic process"/>
    <property type="evidence" value="ECO:0007669"/>
    <property type="project" value="TreeGrafter"/>
</dbReference>
<dbReference type="PANTHER" id="PTHR43730:SF1">
    <property type="entry name" value="BETA-MANNOSIDASE"/>
    <property type="match status" value="1"/>
</dbReference>
<dbReference type="GO" id="GO:0004567">
    <property type="term" value="F:beta-mannosidase activity"/>
    <property type="evidence" value="ECO:0007669"/>
    <property type="project" value="TreeGrafter"/>
</dbReference>
<keyword evidence="2" id="KW-0326">Glycosidase</keyword>
<proteinExistence type="inferred from homology"/>
<dbReference type="InterPro" id="IPR013783">
    <property type="entry name" value="Ig-like_fold"/>
</dbReference>
<dbReference type="SUPFAM" id="SSF51445">
    <property type="entry name" value="(Trans)glycosidases"/>
    <property type="match status" value="1"/>
</dbReference>
<name>A0A255G2U3_9ACTN</name>
<dbReference type="InterPro" id="IPR017853">
    <property type="entry name" value="GH"/>
</dbReference>
<reference evidence="5 6" key="1">
    <citation type="submission" date="2017-07" db="EMBL/GenBank/DDBJ databases">
        <title>Draft whole genome sequences of clinical Proprionibacteriaceae strains.</title>
        <authorList>
            <person name="Bernier A.-M."/>
            <person name="Bernard K."/>
            <person name="Domingo M.-C."/>
        </authorList>
    </citation>
    <scope>NUCLEOTIDE SEQUENCE [LARGE SCALE GENOMIC DNA]</scope>
    <source>
        <strain evidence="5 6">NML 030167</strain>
    </source>
</reference>
<comment type="similarity">
    <text evidence="1">Belongs to the glycosyl hydrolase 2 family.</text>
</comment>
<evidence type="ECO:0000313" key="6">
    <source>
        <dbReference type="Proteomes" id="UP000215896"/>
    </source>
</evidence>
<dbReference type="InterPro" id="IPR036156">
    <property type="entry name" value="Beta-gal/glucu_dom_sf"/>
</dbReference>
<dbReference type="Pfam" id="PF00703">
    <property type="entry name" value="Glyco_hydro_2"/>
    <property type="match status" value="1"/>
</dbReference>
<dbReference type="SUPFAM" id="SSF49303">
    <property type="entry name" value="beta-Galactosidase/glucuronidase domain"/>
    <property type="match status" value="1"/>
</dbReference>
<feature type="domain" description="Glycoside hydrolase family 2 immunoglobulin-like beta-sandwich" evidence="4">
    <location>
        <begin position="175"/>
        <end position="245"/>
    </location>
</feature>
<dbReference type="Gene3D" id="3.20.20.80">
    <property type="entry name" value="Glycosidases"/>
    <property type="match status" value="1"/>
</dbReference>
<dbReference type="InterPro" id="IPR050887">
    <property type="entry name" value="Beta-mannosidase_GH2"/>
</dbReference>
<dbReference type="AlphaFoldDB" id="A0A255G2U3"/>
<protein>
    <recommendedName>
        <fullName evidence="4">Glycoside hydrolase family 2 immunoglobulin-like beta-sandwich domain-containing protein</fullName>
    </recommendedName>
</protein>
<evidence type="ECO:0000256" key="1">
    <source>
        <dbReference type="ARBA" id="ARBA00007401"/>
    </source>
</evidence>
<evidence type="ECO:0000256" key="2">
    <source>
        <dbReference type="ARBA" id="ARBA00023295"/>
    </source>
</evidence>
<accession>A0A255G2U3</accession>
<comment type="caution">
    <text evidence="5">The sequence shown here is derived from an EMBL/GenBank/DDBJ whole genome shotgun (WGS) entry which is preliminary data.</text>
</comment>
<evidence type="ECO:0000313" key="5">
    <source>
        <dbReference type="EMBL" id="OYO08686.1"/>
    </source>
</evidence>